<dbReference type="AlphaFoldDB" id="Q7U4S7"/>
<dbReference type="GO" id="GO:0006281">
    <property type="term" value="P:DNA repair"/>
    <property type="evidence" value="ECO:0007669"/>
    <property type="project" value="TreeGrafter"/>
</dbReference>
<evidence type="ECO:0008006" key="3">
    <source>
        <dbReference type="Google" id="ProtNLM"/>
    </source>
</evidence>
<dbReference type="GO" id="GO:0008967">
    <property type="term" value="F:phosphoglycolate phosphatase activity"/>
    <property type="evidence" value="ECO:0007669"/>
    <property type="project" value="TreeGrafter"/>
</dbReference>
<dbReference type="KEGG" id="syw:SYNW1986"/>
<dbReference type="InterPro" id="IPR050155">
    <property type="entry name" value="HAD-like_hydrolase_sf"/>
</dbReference>
<dbReference type="eggNOG" id="COG0546">
    <property type="taxonomic scope" value="Bacteria"/>
</dbReference>
<name>Q7U4S7_PARMW</name>
<dbReference type="PANTHER" id="PTHR43434">
    <property type="entry name" value="PHOSPHOGLYCOLATE PHOSPHATASE"/>
    <property type="match status" value="1"/>
</dbReference>
<dbReference type="InterPro" id="IPR036412">
    <property type="entry name" value="HAD-like_sf"/>
</dbReference>
<protein>
    <recommendedName>
        <fullName evidence="3">HAD family hydrolase</fullName>
    </recommendedName>
</protein>
<dbReference type="NCBIfam" id="TIGR01549">
    <property type="entry name" value="HAD-SF-IA-v1"/>
    <property type="match status" value="1"/>
</dbReference>
<dbReference type="InterPro" id="IPR006549">
    <property type="entry name" value="HAD-SF_hydro_IIIA"/>
</dbReference>
<sequence length="258" mass="27754">MATLLLRGVPIGTIQGVLFDKDGTLSFSEPHLLDLAERRIQIAEELWNCQDPSPKKENTLGPMLRRAFGIQGEQLHPGGTLAVAARQDNLTTMATVFCLHGCSWPGAIALAQSCFDQCDQQEQDRNSISPLLDGAEDLLRSLHSQGITNAIISNDTRAGIHAFLQHHGLSHLIAACWSADDSPRKPDPAAVLSLCARMGLDPEECALIGDAETDLQMAAAAGIRFVIGYGGGWGLTPELPSATHWLDNWAEMGLEADP</sequence>
<dbReference type="InterPro" id="IPR023214">
    <property type="entry name" value="HAD_sf"/>
</dbReference>
<accession>Q7U4S7</accession>
<proteinExistence type="predicted"/>
<dbReference type="STRING" id="84588.SYNW1986"/>
<dbReference type="HOGENOM" id="CLU_045011_16_1_3"/>
<dbReference type="Pfam" id="PF00702">
    <property type="entry name" value="Hydrolase"/>
    <property type="match status" value="1"/>
</dbReference>
<dbReference type="SUPFAM" id="SSF56784">
    <property type="entry name" value="HAD-like"/>
    <property type="match status" value="1"/>
</dbReference>
<dbReference type="RefSeq" id="WP_011128844.1">
    <property type="nucleotide sequence ID" value="NC_005070.1"/>
</dbReference>
<dbReference type="PANTHER" id="PTHR43434:SF22">
    <property type="entry name" value="PHOSPHOGLYCOLATE PHOSPHATASE"/>
    <property type="match status" value="1"/>
</dbReference>
<evidence type="ECO:0000313" key="1">
    <source>
        <dbReference type="EMBL" id="CAE08501.1"/>
    </source>
</evidence>
<dbReference type="SFLD" id="SFLDS00003">
    <property type="entry name" value="Haloacid_Dehalogenase"/>
    <property type="match status" value="1"/>
</dbReference>
<dbReference type="EMBL" id="BX569694">
    <property type="protein sequence ID" value="CAE08501.1"/>
    <property type="molecule type" value="Genomic_DNA"/>
</dbReference>
<dbReference type="Proteomes" id="UP000001422">
    <property type="component" value="Chromosome"/>
</dbReference>
<dbReference type="NCBIfam" id="TIGR01662">
    <property type="entry name" value="HAD-SF-IIIA"/>
    <property type="match status" value="1"/>
</dbReference>
<dbReference type="InterPro" id="IPR006439">
    <property type="entry name" value="HAD-SF_hydro_IA"/>
</dbReference>
<organism evidence="1 2">
    <name type="scientific">Parasynechococcus marenigrum (strain WH8102)</name>
    <dbReference type="NCBI Taxonomy" id="84588"/>
    <lineage>
        <taxon>Bacteria</taxon>
        <taxon>Bacillati</taxon>
        <taxon>Cyanobacteriota</taxon>
        <taxon>Cyanophyceae</taxon>
        <taxon>Synechococcales</taxon>
        <taxon>Prochlorococcaceae</taxon>
        <taxon>Parasynechococcus</taxon>
        <taxon>Parasynechococcus marenigrum</taxon>
    </lineage>
</organism>
<reference evidence="1 2" key="1">
    <citation type="journal article" date="2003" name="Nature">
        <title>The genome of a motile marine Synechococcus.</title>
        <authorList>
            <person name="Palenik B."/>
            <person name="Brahamsha B."/>
            <person name="Larimer F."/>
            <person name="Land M."/>
            <person name="Hauser L."/>
            <person name="Chain P."/>
            <person name="Lamerdin J."/>
            <person name="Regala W."/>
            <person name="Allen E.A."/>
            <person name="McCarren J."/>
            <person name="Paulsen I."/>
            <person name="Dufresne A."/>
            <person name="Partensky F."/>
            <person name="Webb E."/>
            <person name="Waterbury J."/>
        </authorList>
    </citation>
    <scope>NUCLEOTIDE SEQUENCE [LARGE SCALE GENOMIC DNA]</scope>
    <source>
        <strain evidence="1 2">WH8102</strain>
    </source>
</reference>
<dbReference type="NCBIfam" id="TIGR01509">
    <property type="entry name" value="HAD-SF-IA-v3"/>
    <property type="match status" value="1"/>
</dbReference>
<gene>
    <name evidence="1" type="ordered locus">SYNW1986</name>
</gene>
<dbReference type="SFLD" id="SFLDG01129">
    <property type="entry name" value="C1.5:_HAD__Beta-PGM__Phosphata"/>
    <property type="match status" value="1"/>
</dbReference>
<keyword evidence="2" id="KW-1185">Reference proteome</keyword>
<dbReference type="Gene3D" id="3.40.50.1000">
    <property type="entry name" value="HAD superfamily/HAD-like"/>
    <property type="match status" value="1"/>
</dbReference>
<evidence type="ECO:0000313" key="2">
    <source>
        <dbReference type="Proteomes" id="UP000001422"/>
    </source>
</evidence>